<dbReference type="STRING" id="1123062.SAMN02745775_10254"/>
<dbReference type="Gene3D" id="3.20.20.60">
    <property type="entry name" value="Phosphoenolpyruvate-binding domains"/>
    <property type="match status" value="1"/>
</dbReference>
<accession>A0A1I3Z197</accession>
<dbReference type="Pfam" id="PF13714">
    <property type="entry name" value="PEP_mutase"/>
    <property type="match status" value="1"/>
</dbReference>
<protein>
    <submittedName>
        <fullName evidence="1">2-Methylisocitrate lyase, PEP mutase family</fullName>
    </submittedName>
</protein>
<dbReference type="GO" id="GO:0016829">
    <property type="term" value="F:lyase activity"/>
    <property type="evidence" value="ECO:0007669"/>
    <property type="project" value="UniProtKB-KW"/>
</dbReference>
<dbReference type="InterPro" id="IPR040442">
    <property type="entry name" value="Pyrv_kinase-like_dom_sf"/>
</dbReference>
<dbReference type="AlphaFoldDB" id="A0A1I3Z197"/>
<dbReference type="PANTHER" id="PTHR42905">
    <property type="entry name" value="PHOSPHOENOLPYRUVATE CARBOXYLASE"/>
    <property type="match status" value="1"/>
</dbReference>
<sequence>MLDPEAEGPVPSPAARLRAVLDAPGIAVVPGCHDAMGARLIARAGLPAAFLSGYAVSAARLGLPDAGLVSYREMLDAGREVCAASPIPVIGDADTGFGNPVNVRRTIAGYHQAGFACVMIEDQVFPKRCGFAQGLEVAPREEAIMRLRAALDARDAIRRAGGDLLIIGRTDSRAAVGIDEALWRAQAFAELGADIVYFEAPQSTQEMEALHRVTGDTPTMLAQVEKPGRPFLSPSQAEAIGYDILLLGVTLLNVVIKAQQDALALMAQGQHPGADRLLPFDELYDRVGFNAYYEMEKRYAR</sequence>
<dbReference type="PANTHER" id="PTHR42905:SF2">
    <property type="entry name" value="PHOSPHOENOLPYRUVATE CARBOXYLASE FAMILY PROTEIN"/>
    <property type="match status" value="1"/>
</dbReference>
<dbReference type="RefSeq" id="WP_092957762.1">
    <property type="nucleotide sequence ID" value="NZ_FOSQ01000002.1"/>
</dbReference>
<proteinExistence type="predicted"/>
<dbReference type="Proteomes" id="UP000199473">
    <property type="component" value="Unassembled WGS sequence"/>
</dbReference>
<gene>
    <name evidence="1" type="ORF">SAMN02745775_10254</name>
</gene>
<organism evidence="1 2">
    <name type="scientific">Falsiroseomonas stagni DSM 19981</name>
    <dbReference type="NCBI Taxonomy" id="1123062"/>
    <lineage>
        <taxon>Bacteria</taxon>
        <taxon>Pseudomonadati</taxon>
        <taxon>Pseudomonadota</taxon>
        <taxon>Alphaproteobacteria</taxon>
        <taxon>Acetobacterales</taxon>
        <taxon>Roseomonadaceae</taxon>
        <taxon>Falsiroseomonas</taxon>
    </lineage>
</organism>
<name>A0A1I3Z197_9PROT</name>
<evidence type="ECO:0000313" key="1">
    <source>
        <dbReference type="EMBL" id="SFK37863.1"/>
    </source>
</evidence>
<reference evidence="1 2" key="1">
    <citation type="submission" date="2016-10" db="EMBL/GenBank/DDBJ databases">
        <authorList>
            <person name="de Groot N.N."/>
        </authorList>
    </citation>
    <scope>NUCLEOTIDE SEQUENCE [LARGE SCALE GENOMIC DNA]</scope>
    <source>
        <strain evidence="1 2">DSM 19981</strain>
    </source>
</reference>
<dbReference type="InterPro" id="IPR015813">
    <property type="entry name" value="Pyrv/PenolPyrv_kinase-like_dom"/>
</dbReference>
<dbReference type="EMBL" id="FOSQ01000002">
    <property type="protein sequence ID" value="SFK37863.1"/>
    <property type="molecule type" value="Genomic_DNA"/>
</dbReference>
<keyword evidence="2" id="KW-1185">Reference proteome</keyword>
<keyword evidence="1" id="KW-0456">Lyase</keyword>
<evidence type="ECO:0000313" key="2">
    <source>
        <dbReference type="Proteomes" id="UP000199473"/>
    </source>
</evidence>
<dbReference type="SUPFAM" id="SSF51621">
    <property type="entry name" value="Phosphoenolpyruvate/pyruvate domain"/>
    <property type="match status" value="1"/>
</dbReference>
<dbReference type="InterPro" id="IPR039556">
    <property type="entry name" value="ICL/PEPM"/>
</dbReference>
<dbReference type="OrthoDB" id="9771433at2"/>
<dbReference type="CDD" id="cd00377">
    <property type="entry name" value="ICL_PEPM"/>
    <property type="match status" value="1"/>
</dbReference>